<keyword evidence="2" id="KW-1185">Reference proteome</keyword>
<dbReference type="AlphaFoldDB" id="A0A859FDK0"/>
<dbReference type="EMBL" id="CP041372">
    <property type="protein sequence ID" value="QKS70911.1"/>
    <property type="molecule type" value="Genomic_DNA"/>
</dbReference>
<sequence length="160" mass="18208">MEVNTGLLRVASTSMTMNAMDQVDVVAKKQSAQVDDVRLFQVQIRNKSDEYVETTFVIHFHLNGEIPIAFYAPSSQSIILSDTEEYSVIGGVSKHSITYSCHTEEWSLLSQHGEGCMMEFEVKLSPFEKQNVYYFEARAKSLNQLESLHYHTKLSCEQSL</sequence>
<accession>A0A859FDK0</accession>
<dbReference type="RefSeq" id="WP_176008948.1">
    <property type="nucleotide sequence ID" value="NZ_CP041372.2"/>
</dbReference>
<evidence type="ECO:0000313" key="2">
    <source>
        <dbReference type="Proteomes" id="UP000318138"/>
    </source>
</evidence>
<gene>
    <name evidence="1" type="ORF">FLK61_29755</name>
</gene>
<protein>
    <submittedName>
        <fullName evidence="1">Uncharacterized protein</fullName>
    </submittedName>
</protein>
<organism evidence="1 2">
    <name type="scientific">Paenalkalicoccus suaedae</name>
    <dbReference type="NCBI Taxonomy" id="2592382"/>
    <lineage>
        <taxon>Bacteria</taxon>
        <taxon>Bacillati</taxon>
        <taxon>Bacillota</taxon>
        <taxon>Bacilli</taxon>
        <taxon>Bacillales</taxon>
        <taxon>Bacillaceae</taxon>
        <taxon>Paenalkalicoccus</taxon>
    </lineage>
</organism>
<reference evidence="2" key="1">
    <citation type="submission" date="2019-07" db="EMBL/GenBank/DDBJ databases">
        <title>Bacillus alkalisoli sp. nov. isolated from saline soil.</title>
        <authorList>
            <person name="Sun J.-Q."/>
            <person name="Xu L."/>
        </authorList>
    </citation>
    <scope>NUCLEOTIDE SEQUENCE [LARGE SCALE GENOMIC DNA]</scope>
    <source>
        <strain evidence="2">M4U3P1</strain>
    </source>
</reference>
<evidence type="ECO:0000313" key="1">
    <source>
        <dbReference type="EMBL" id="QKS70911.1"/>
    </source>
</evidence>
<dbReference type="Proteomes" id="UP000318138">
    <property type="component" value="Chromosome"/>
</dbReference>
<proteinExistence type="predicted"/>
<name>A0A859FDK0_9BACI</name>
<dbReference type="KEGG" id="psua:FLK61_29755"/>